<name>A0ABV4XQV5_9CYAN</name>
<gene>
    <name evidence="1" type="ORF">ACE1CI_14140</name>
</gene>
<protein>
    <submittedName>
        <fullName evidence="1">Uncharacterized protein</fullName>
    </submittedName>
</protein>
<evidence type="ECO:0000313" key="2">
    <source>
        <dbReference type="Proteomes" id="UP001576784"/>
    </source>
</evidence>
<evidence type="ECO:0000313" key="1">
    <source>
        <dbReference type="EMBL" id="MFB2894046.1"/>
    </source>
</evidence>
<dbReference type="RefSeq" id="WP_413263698.1">
    <property type="nucleotide sequence ID" value="NZ_JBHFNR010000097.1"/>
</dbReference>
<reference evidence="1 2" key="1">
    <citation type="submission" date="2024-09" db="EMBL/GenBank/DDBJ databases">
        <title>Floridaenema gen nov. (Aerosakkonemataceae, Aerosakkonematales ord. nov., Cyanobacteria) from benthic tropical and subtropical fresh waters, with the description of four new species.</title>
        <authorList>
            <person name="Moretto J.A."/>
            <person name="Berthold D.E."/>
            <person name="Lefler F.W."/>
            <person name="Huang I.-S."/>
            <person name="Laughinghouse H. IV."/>
        </authorList>
    </citation>
    <scope>NUCLEOTIDE SEQUENCE [LARGE SCALE GENOMIC DNA]</scope>
    <source>
        <strain evidence="1 2">BLCC-F50</strain>
    </source>
</reference>
<comment type="caution">
    <text evidence="1">The sequence shown here is derived from an EMBL/GenBank/DDBJ whole genome shotgun (WGS) entry which is preliminary data.</text>
</comment>
<proteinExistence type="predicted"/>
<organism evidence="1 2">
    <name type="scientific">Floridaenema flaviceps BLCC-F50</name>
    <dbReference type="NCBI Taxonomy" id="3153642"/>
    <lineage>
        <taxon>Bacteria</taxon>
        <taxon>Bacillati</taxon>
        <taxon>Cyanobacteriota</taxon>
        <taxon>Cyanophyceae</taxon>
        <taxon>Oscillatoriophycideae</taxon>
        <taxon>Aerosakkonematales</taxon>
        <taxon>Aerosakkonemataceae</taxon>
        <taxon>Floridanema</taxon>
        <taxon>Floridanema flaviceps</taxon>
    </lineage>
</organism>
<sequence length="143" mass="16234">MGVQIDVMDVGKVKTQLQEYLQVIVDQGGDAVAEIECDELRDSYIVMLVLREMHLELLSKKITPVVKLRQKRDTQEALEAAMIMKAFAIATEKLQKFSPETDLKTLREQLAEQALDSFKGKTMSAVIDELEKAFPEFKSSIER</sequence>
<accession>A0ABV4XQV5</accession>
<dbReference type="EMBL" id="JBHFNR010000097">
    <property type="protein sequence ID" value="MFB2894046.1"/>
    <property type="molecule type" value="Genomic_DNA"/>
</dbReference>
<dbReference type="Proteomes" id="UP001576784">
    <property type="component" value="Unassembled WGS sequence"/>
</dbReference>
<keyword evidence="2" id="KW-1185">Reference proteome</keyword>